<feature type="signal peptide" evidence="2">
    <location>
        <begin position="1"/>
        <end position="20"/>
    </location>
</feature>
<name>A0ABW5CES7_9PROT</name>
<dbReference type="Proteomes" id="UP001597296">
    <property type="component" value="Unassembled WGS sequence"/>
</dbReference>
<feature type="coiled-coil region" evidence="1">
    <location>
        <begin position="34"/>
        <end position="68"/>
    </location>
</feature>
<accession>A0ABW5CES7</accession>
<reference evidence="4" key="1">
    <citation type="journal article" date="2019" name="Int. J. Syst. Evol. Microbiol.">
        <title>The Global Catalogue of Microorganisms (GCM) 10K type strain sequencing project: providing services to taxonomists for standard genome sequencing and annotation.</title>
        <authorList>
            <consortium name="The Broad Institute Genomics Platform"/>
            <consortium name="The Broad Institute Genome Sequencing Center for Infectious Disease"/>
            <person name="Wu L."/>
            <person name="Ma J."/>
        </authorList>
    </citation>
    <scope>NUCLEOTIDE SEQUENCE [LARGE SCALE GENOMIC DNA]</scope>
    <source>
        <strain evidence="4">KCTC 15012</strain>
    </source>
</reference>
<dbReference type="NCBIfam" id="TIGR02780">
    <property type="entry name" value="TrbJ_Ti"/>
    <property type="match status" value="1"/>
</dbReference>
<protein>
    <submittedName>
        <fullName evidence="3">P-type conjugative transfer protein TrbJ</fullName>
    </submittedName>
</protein>
<keyword evidence="1" id="KW-0175">Coiled coil</keyword>
<organism evidence="3 4">
    <name type="scientific">Phaeospirillum tilakii</name>
    <dbReference type="NCBI Taxonomy" id="741673"/>
    <lineage>
        <taxon>Bacteria</taxon>
        <taxon>Pseudomonadati</taxon>
        <taxon>Pseudomonadota</taxon>
        <taxon>Alphaproteobacteria</taxon>
        <taxon>Rhodospirillales</taxon>
        <taxon>Rhodospirillaceae</taxon>
        <taxon>Phaeospirillum</taxon>
    </lineage>
</organism>
<feature type="chain" id="PRO_5045536977" evidence="2">
    <location>
        <begin position="21"/>
        <end position="233"/>
    </location>
</feature>
<evidence type="ECO:0000313" key="4">
    <source>
        <dbReference type="Proteomes" id="UP001597296"/>
    </source>
</evidence>
<proteinExistence type="predicted"/>
<keyword evidence="2" id="KW-0732">Signal</keyword>
<keyword evidence="4" id="KW-1185">Reference proteome</keyword>
<dbReference type="RefSeq" id="WP_377319223.1">
    <property type="nucleotide sequence ID" value="NZ_JBHUIY010000074.1"/>
</dbReference>
<dbReference type="NCBIfam" id="NF010448">
    <property type="entry name" value="PRK13874.1"/>
    <property type="match status" value="1"/>
</dbReference>
<evidence type="ECO:0000256" key="2">
    <source>
        <dbReference type="SAM" id="SignalP"/>
    </source>
</evidence>
<dbReference type="EMBL" id="JBHUIY010000074">
    <property type="protein sequence ID" value="MFD2235760.1"/>
    <property type="molecule type" value="Genomic_DNA"/>
</dbReference>
<comment type="caution">
    <text evidence="3">The sequence shown here is derived from an EMBL/GenBank/DDBJ whole genome shotgun (WGS) entry which is preliminary data.</text>
</comment>
<gene>
    <name evidence="3" type="primary">trbJ</name>
    <name evidence="3" type="ORF">ACFSNB_18340</name>
</gene>
<evidence type="ECO:0000313" key="3">
    <source>
        <dbReference type="EMBL" id="MFD2235760.1"/>
    </source>
</evidence>
<sequence>MGRAHVFVAVLLLLGAPARAQWAVFDASNFAENVLQAARAMEQINNQIRSLQNEAAMLETMNRNLRSLDSSSLGQMTTALSRINGLMNQADGIAFTLDATDSAFQRQFPSQYGAALTSDQSLAAAKTRWQSAMSAYRQTMLIQSQVNQNVQADTATLADLVNASQGAAGSLQAQQAANQLIALSAKQQMQIQTLMAAQYRAEALEQARKAQSEAAGQAATARFLGSGTAYSGR</sequence>
<dbReference type="InterPro" id="IPR014147">
    <property type="entry name" value="T4SS_TrbJ"/>
</dbReference>
<evidence type="ECO:0000256" key="1">
    <source>
        <dbReference type="SAM" id="Coils"/>
    </source>
</evidence>